<keyword evidence="5" id="KW-0732">Signal</keyword>
<dbReference type="Gene3D" id="1.25.40.10">
    <property type="entry name" value="Tetratricopeptide repeat domain"/>
    <property type="match status" value="2"/>
</dbReference>
<dbReference type="PANTHER" id="PTHR45586">
    <property type="entry name" value="TPR REPEAT-CONTAINING PROTEIN PA4667"/>
    <property type="match status" value="1"/>
</dbReference>
<dbReference type="SUPFAM" id="SSF81901">
    <property type="entry name" value="HCP-like"/>
    <property type="match status" value="1"/>
</dbReference>
<evidence type="ECO:0000256" key="4">
    <source>
        <dbReference type="SAM" id="Coils"/>
    </source>
</evidence>
<keyword evidence="1" id="KW-0677">Repeat</keyword>
<feature type="repeat" description="TPR" evidence="3">
    <location>
        <begin position="316"/>
        <end position="349"/>
    </location>
</feature>
<dbReference type="Pfam" id="PF13424">
    <property type="entry name" value="TPR_12"/>
    <property type="match status" value="1"/>
</dbReference>
<dbReference type="Proteomes" id="UP000295064">
    <property type="component" value="Unassembled WGS sequence"/>
</dbReference>
<name>A0A4R6LFM5_9FIRM</name>
<sequence>MFKKIIYLIIIIFLLFSVSNFALAQEAKAVEEKTSAEIFSEALNDYNSENFALAQEKFNQLLETENLDEGLQFSVLYYSTMTAVNRYQTTKAIDSLERMNDLGFQSGNLNWQIAELFLNEKNQFDSANFEEALKYLEKAKSLGLNKLDFKRDLAYAYLENQELEKAENLYLEIIKNEASAADYLNLAKIKEKQGKLKQAVEYYESALELNGTQSSLYLNLGNLYQRLNNYNSAVSIFNQGIKTRKDFAPYYIGLGESYIELENYEKAQTALKKAVGINKNSYYGYYLLGNVEKIKGNLNQALNYYSQALKYNPDYVEAYLAEGKVHLEREEYYRAISRFSLAVDKNPNYAESRYYLGKAYYQADMLEAARAELRKALHINDRYQQARELLDRIEKELNIN</sequence>
<feature type="repeat" description="TPR" evidence="3">
    <location>
        <begin position="214"/>
        <end position="247"/>
    </location>
</feature>
<feature type="repeat" description="TPR" evidence="3">
    <location>
        <begin position="350"/>
        <end position="383"/>
    </location>
</feature>
<dbReference type="InterPro" id="IPR051012">
    <property type="entry name" value="CellSynth/LPSAsmb/PSIAsmb"/>
</dbReference>
<dbReference type="SMART" id="SM00028">
    <property type="entry name" value="TPR"/>
    <property type="match status" value="6"/>
</dbReference>
<evidence type="ECO:0000256" key="1">
    <source>
        <dbReference type="ARBA" id="ARBA00022737"/>
    </source>
</evidence>
<dbReference type="PANTHER" id="PTHR45586:SF1">
    <property type="entry name" value="LIPOPOLYSACCHARIDE ASSEMBLY PROTEIN B"/>
    <property type="match status" value="1"/>
</dbReference>
<accession>A0A4R6LFM5</accession>
<dbReference type="RefSeq" id="WP_133515942.1">
    <property type="nucleotide sequence ID" value="NZ_SNWX01000028.1"/>
</dbReference>
<dbReference type="Pfam" id="PF13414">
    <property type="entry name" value="TPR_11"/>
    <property type="match status" value="1"/>
</dbReference>
<gene>
    <name evidence="6" type="ORF">DFR79_12838</name>
</gene>
<dbReference type="Pfam" id="PF13181">
    <property type="entry name" value="TPR_8"/>
    <property type="match status" value="1"/>
</dbReference>
<feature type="signal peptide" evidence="5">
    <location>
        <begin position="1"/>
        <end position="24"/>
    </location>
</feature>
<feature type="repeat" description="TPR" evidence="3">
    <location>
        <begin position="248"/>
        <end position="281"/>
    </location>
</feature>
<evidence type="ECO:0000313" key="6">
    <source>
        <dbReference type="EMBL" id="TDO78370.1"/>
    </source>
</evidence>
<dbReference type="PROSITE" id="PS50005">
    <property type="entry name" value="TPR"/>
    <property type="match status" value="6"/>
</dbReference>
<comment type="caution">
    <text evidence="6">The sequence shown here is derived from an EMBL/GenBank/DDBJ whole genome shotgun (WGS) entry which is preliminary data.</text>
</comment>
<evidence type="ECO:0000256" key="2">
    <source>
        <dbReference type="ARBA" id="ARBA00022803"/>
    </source>
</evidence>
<reference evidence="6 7" key="1">
    <citation type="submission" date="2019-03" db="EMBL/GenBank/DDBJ databases">
        <title>Subsurface microbial communities from deep shales in Ohio and West Virginia, USA.</title>
        <authorList>
            <person name="Wrighton K."/>
        </authorList>
    </citation>
    <scope>NUCLEOTIDE SEQUENCE [LARGE SCALE GENOMIC DNA]</scope>
    <source>
        <strain evidence="6 7">MA284_T2</strain>
    </source>
</reference>
<dbReference type="OrthoDB" id="2112444at2"/>
<dbReference type="InterPro" id="IPR019734">
    <property type="entry name" value="TPR_rpt"/>
</dbReference>
<keyword evidence="4" id="KW-0175">Coiled coil</keyword>
<dbReference type="SUPFAM" id="SSF48452">
    <property type="entry name" value="TPR-like"/>
    <property type="match status" value="1"/>
</dbReference>
<dbReference type="AlphaFoldDB" id="A0A4R6LFM5"/>
<proteinExistence type="predicted"/>
<evidence type="ECO:0000313" key="7">
    <source>
        <dbReference type="Proteomes" id="UP000295064"/>
    </source>
</evidence>
<protein>
    <submittedName>
        <fullName evidence="6">Tetratricopeptide repeat protein</fullName>
    </submittedName>
</protein>
<organism evidence="6 7">
    <name type="scientific">Halanaerobium saccharolyticum</name>
    <dbReference type="NCBI Taxonomy" id="43595"/>
    <lineage>
        <taxon>Bacteria</taxon>
        <taxon>Bacillati</taxon>
        <taxon>Bacillota</taxon>
        <taxon>Clostridia</taxon>
        <taxon>Halanaerobiales</taxon>
        <taxon>Halanaerobiaceae</taxon>
        <taxon>Halanaerobium</taxon>
    </lineage>
</organism>
<dbReference type="InterPro" id="IPR011990">
    <property type="entry name" value="TPR-like_helical_dom_sf"/>
</dbReference>
<evidence type="ECO:0000256" key="3">
    <source>
        <dbReference type="PROSITE-ProRule" id="PRU00339"/>
    </source>
</evidence>
<feature type="repeat" description="TPR" evidence="3">
    <location>
        <begin position="180"/>
        <end position="213"/>
    </location>
</feature>
<feature type="repeat" description="TPR" evidence="3">
    <location>
        <begin position="282"/>
        <end position="315"/>
    </location>
</feature>
<feature type="chain" id="PRO_5020701901" evidence="5">
    <location>
        <begin position="25"/>
        <end position="400"/>
    </location>
</feature>
<keyword evidence="2 3" id="KW-0802">TPR repeat</keyword>
<feature type="coiled-coil region" evidence="4">
    <location>
        <begin position="366"/>
        <end position="396"/>
    </location>
</feature>
<dbReference type="EMBL" id="SNWX01000028">
    <property type="protein sequence ID" value="TDO78370.1"/>
    <property type="molecule type" value="Genomic_DNA"/>
</dbReference>
<evidence type="ECO:0000256" key="5">
    <source>
        <dbReference type="SAM" id="SignalP"/>
    </source>
</evidence>